<proteinExistence type="predicted"/>
<dbReference type="EMBL" id="UINC01065285">
    <property type="protein sequence ID" value="SVB94779.1"/>
    <property type="molecule type" value="Genomic_DNA"/>
</dbReference>
<evidence type="ECO:0000313" key="2">
    <source>
        <dbReference type="EMBL" id="SVB94779.1"/>
    </source>
</evidence>
<evidence type="ECO:0000256" key="1">
    <source>
        <dbReference type="SAM" id="MobiDB-lite"/>
    </source>
</evidence>
<sequence length="260" mass="28123">MEYSKKTPAGGEPAPEKQNPDRTSEQQTLDEWGIGIGPPEDSGGSSGWYTDDDVEAHHDAMFALNLARAWAHRKIFEKLESPPTLTSLMTKVNPPQDPALIHMLPPDALIQKAISLISQASGIDPAVVDMMFVVDMIPSVNPDVFKITPEDLTNIDIPTAASLMGEKGYLDSNFVSVLVNRSIPISDPNRLEVGDIVVRAPANSSAWPKKIEKAVISIIGSDGEALIEDPDTGIIAWVPISQAVKLYSSREKDAEDGGDR</sequence>
<feature type="region of interest" description="Disordered" evidence="1">
    <location>
        <begin position="1"/>
        <end position="51"/>
    </location>
</feature>
<gene>
    <name evidence="2" type="ORF">METZ01_LOCUS247633</name>
</gene>
<organism evidence="2">
    <name type="scientific">marine metagenome</name>
    <dbReference type="NCBI Taxonomy" id="408172"/>
    <lineage>
        <taxon>unclassified sequences</taxon>
        <taxon>metagenomes</taxon>
        <taxon>ecological metagenomes</taxon>
    </lineage>
</organism>
<accession>A0A382I696</accession>
<reference evidence="2" key="1">
    <citation type="submission" date="2018-05" db="EMBL/GenBank/DDBJ databases">
        <authorList>
            <person name="Lanie J.A."/>
            <person name="Ng W.-L."/>
            <person name="Kazmierczak K.M."/>
            <person name="Andrzejewski T.M."/>
            <person name="Davidsen T.M."/>
            <person name="Wayne K.J."/>
            <person name="Tettelin H."/>
            <person name="Glass J.I."/>
            <person name="Rusch D."/>
            <person name="Podicherti R."/>
            <person name="Tsui H.-C.T."/>
            <person name="Winkler M.E."/>
        </authorList>
    </citation>
    <scope>NUCLEOTIDE SEQUENCE</scope>
</reference>
<protein>
    <submittedName>
        <fullName evidence="2">Uncharacterized protein</fullName>
    </submittedName>
</protein>
<feature type="compositionally biased region" description="Basic and acidic residues" evidence="1">
    <location>
        <begin position="14"/>
        <end position="24"/>
    </location>
</feature>
<dbReference type="AlphaFoldDB" id="A0A382I696"/>
<name>A0A382I696_9ZZZZ</name>